<gene>
    <name evidence="1" type="ORF">ENW55_02070</name>
</gene>
<dbReference type="AlphaFoldDB" id="A0A832I5H8"/>
<protein>
    <submittedName>
        <fullName evidence="1">Uncharacterized protein</fullName>
    </submittedName>
</protein>
<comment type="caution">
    <text evidence="1">The sequence shown here is derived from an EMBL/GenBank/DDBJ whole genome shotgun (WGS) entry which is preliminary data.</text>
</comment>
<proteinExistence type="predicted"/>
<sequence length="306" mass="34905">MKLTLEEISYLSKIFPHKNAIGLLSNVNAPLKGNEQETLTKKGFLENDKFAPGIEEFLAIVAQPERVCRLVVQSGYLFVEKYSYRKKDKLVLVENENRDILLSVPDDLKRVVHQMIDLFGGSNLKTVDFSQKFSKNELFTFFAIVDLYRKDTLRAYLNETSTTESFTLEQIAQQLEKPSSTDLVAMLKANYKQLTLFDLNEPLSELRKRGLIEKEGSTKFTLVPMLLARNSLFVRSITLLEILALKQDVLSVLSVLFFNFSVHDVLRLQFLKDEVLVESVAARDQIQEIELAMACPEIEQGSTQGR</sequence>
<organism evidence="1">
    <name type="scientific">Pseudothermotoga hypogea</name>
    <dbReference type="NCBI Taxonomy" id="57487"/>
    <lineage>
        <taxon>Bacteria</taxon>
        <taxon>Thermotogati</taxon>
        <taxon>Thermotogota</taxon>
        <taxon>Thermotogae</taxon>
        <taxon>Thermotogales</taxon>
        <taxon>Thermotogaceae</taxon>
        <taxon>Pseudothermotoga</taxon>
    </lineage>
</organism>
<accession>A0A832I5H8</accession>
<reference evidence="1" key="1">
    <citation type="journal article" date="2020" name="mSystems">
        <title>Genome- and Community-Level Interaction Insights into Carbon Utilization and Element Cycling Functions of Hydrothermarchaeota in Hydrothermal Sediment.</title>
        <authorList>
            <person name="Zhou Z."/>
            <person name="Liu Y."/>
            <person name="Xu W."/>
            <person name="Pan J."/>
            <person name="Luo Z.H."/>
            <person name="Li M."/>
        </authorList>
    </citation>
    <scope>NUCLEOTIDE SEQUENCE [LARGE SCALE GENOMIC DNA]</scope>
    <source>
        <strain evidence="1">SpSt-86</strain>
    </source>
</reference>
<name>A0A832I5H8_9THEM</name>
<dbReference type="EMBL" id="DTKQ01000016">
    <property type="protein sequence ID" value="HGZ78755.1"/>
    <property type="molecule type" value="Genomic_DNA"/>
</dbReference>
<evidence type="ECO:0000313" key="1">
    <source>
        <dbReference type="EMBL" id="HGZ78755.1"/>
    </source>
</evidence>